<dbReference type="PANTHER" id="PTHR11851">
    <property type="entry name" value="METALLOPROTEASE"/>
    <property type="match status" value="1"/>
</dbReference>
<dbReference type="GO" id="GO:0004222">
    <property type="term" value="F:metalloendopeptidase activity"/>
    <property type="evidence" value="ECO:0007669"/>
    <property type="project" value="InterPro"/>
</dbReference>
<dbReference type="AlphaFoldDB" id="A0A8H7QP09"/>
<dbReference type="InterPro" id="IPR011765">
    <property type="entry name" value="Pept_M16_N"/>
</dbReference>
<dbReference type="InterPro" id="IPR050361">
    <property type="entry name" value="MPP/UQCRC_Complex"/>
</dbReference>
<dbReference type="InterPro" id="IPR007863">
    <property type="entry name" value="Peptidase_M16_C"/>
</dbReference>
<name>A0A8H7QP09_9FUNG</name>
<dbReference type="InterPro" id="IPR011249">
    <property type="entry name" value="Metalloenz_LuxS/M16"/>
</dbReference>
<evidence type="ECO:0000256" key="4">
    <source>
        <dbReference type="ARBA" id="ARBA00016741"/>
    </source>
</evidence>
<evidence type="ECO:0000256" key="9">
    <source>
        <dbReference type="ARBA" id="ARBA00083075"/>
    </source>
</evidence>
<evidence type="ECO:0000256" key="6">
    <source>
        <dbReference type="ARBA" id="ARBA00023128"/>
    </source>
</evidence>
<evidence type="ECO:0000256" key="8">
    <source>
        <dbReference type="ARBA" id="ARBA00032315"/>
    </source>
</evidence>
<dbReference type="FunFam" id="3.30.830.10:FF:000032">
    <property type="entry name" value="Mitochondrial processing peptidase, alpha subunit"/>
    <property type="match status" value="1"/>
</dbReference>
<dbReference type="Pfam" id="PF05193">
    <property type="entry name" value="Peptidase_M16_C"/>
    <property type="match status" value="1"/>
</dbReference>
<evidence type="ECO:0000256" key="3">
    <source>
        <dbReference type="ARBA" id="ARBA00007261"/>
    </source>
</evidence>
<dbReference type="GO" id="GO:0006627">
    <property type="term" value="P:protein processing involved in protein targeting to mitochondrion"/>
    <property type="evidence" value="ECO:0007669"/>
    <property type="project" value="TreeGrafter"/>
</dbReference>
<evidence type="ECO:0000256" key="10">
    <source>
        <dbReference type="RuleBase" id="RU004447"/>
    </source>
</evidence>
<protein>
    <recommendedName>
        <fullName evidence="4">Mitochondrial-processing peptidase subunit alpha</fullName>
    </recommendedName>
    <alternativeName>
        <fullName evidence="7">Alpha-MPP</fullName>
    </alternativeName>
    <alternativeName>
        <fullName evidence="8">Inactive zinc metalloprotease alpha</fullName>
    </alternativeName>
    <alternativeName>
        <fullName evidence="9">Matrix processing peptidase</fullName>
    </alternativeName>
</protein>
<gene>
    <name evidence="14" type="ORF">INT47_012393</name>
</gene>
<proteinExistence type="inferred from homology"/>
<feature type="coiled-coil region" evidence="11">
    <location>
        <begin position="268"/>
        <end position="295"/>
    </location>
</feature>
<dbReference type="EMBL" id="JAEPRD010000160">
    <property type="protein sequence ID" value="KAG2195852.1"/>
    <property type="molecule type" value="Genomic_DNA"/>
</dbReference>
<dbReference type="Pfam" id="PF00675">
    <property type="entry name" value="Peptidase_M16"/>
    <property type="match status" value="1"/>
</dbReference>
<keyword evidence="6" id="KW-0496">Mitochondrion</keyword>
<reference evidence="14" key="1">
    <citation type="submission" date="2020-12" db="EMBL/GenBank/DDBJ databases">
        <title>Metabolic potential, ecology and presence of endohyphal bacteria is reflected in genomic diversity of Mucoromycotina.</title>
        <authorList>
            <person name="Muszewska A."/>
            <person name="Okrasinska A."/>
            <person name="Steczkiewicz K."/>
            <person name="Drgas O."/>
            <person name="Orlowska M."/>
            <person name="Perlinska-Lenart U."/>
            <person name="Aleksandrzak-Piekarczyk T."/>
            <person name="Szatraj K."/>
            <person name="Zielenkiewicz U."/>
            <person name="Pilsyk S."/>
            <person name="Malc E."/>
            <person name="Mieczkowski P."/>
            <person name="Kruszewska J.S."/>
            <person name="Biernat P."/>
            <person name="Pawlowska J."/>
        </authorList>
    </citation>
    <scope>NUCLEOTIDE SEQUENCE</scope>
    <source>
        <strain evidence="14">WA0000017839</strain>
    </source>
</reference>
<dbReference type="GO" id="GO:0046872">
    <property type="term" value="F:metal ion binding"/>
    <property type="evidence" value="ECO:0007669"/>
    <property type="project" value="InterPro"/>
</dbReference>
<dbReference type="PANTHER" id="PTHR11851:SF49">
    <property type="entry name" value="MITOCHONDRIAL-PROCESSING PEPTIDASE SUBUNIT ALPHA"/>
    <property type="match status" value="1"/>
</dbReference>
<dbReference type="PROSITE" id="PS00143">
    <property type="entry name" value="INSULINASE"/>
    <property type="match status" value="1"/>
</dbReference>
<keyword evidence="11" id="KW-0175">Coiled coil</keyword>
<sequence>MTSRLLNSVSRAKPLSKNAITPIIKRAESTVPYNAKNFTNGFPTIVQEYSKASTGLCKITTLPNGIRVASENTPGHFSAVGVYVDAGSRYETAATRGVSHILDRLAFKGTKNRSADQVVAELESLGGNIMCSSSRESIMYQSAIFSQDLSRVLSLFSDVICHPIINKDEVEEQRQTALYEIDEIWSKPEMILPEILHTVAYEGNTLGNPLLCPPENLESMTPELIQNYMKTWYRPERMVISACGAEHEQVVDLALKYFGDVPKSTENLDSVMTHIEALKKQAEQARNVSENHGSKGNSFVKSLFKTSQNHQKAMTPFEIATQPARYTGGNSFMETGPESPLTHVYVAFEGLSIDDPDIYALTTLQILLGGGGSFSAGGPGKGMYSRLFTNVLNQHYWVESCQAFNHCYTDSGLFGIAGSCQPEYANALVQVICRELDIVARGDVGKLSVSQVELNRAKNQLKSSLLMNLESRMVQLEDLGRQIQVHGKKTGIDEMLANIDKVDVEELRRVASRVVRGAVSVSSGGSGKATVVVQGNLQGLGDVNKTIDQFGLGSGN</sequence>
<dbReference type="OrthoDB" id="277191at2759"/>
<accession>A0A8H7QP09</accession>
<evidence type="ECO:0000256" key="11">
    <source>
        <dbReference type="SAM" id="Coils"/>
    </source>
</evidence>
<comment type="function">
    <text evidence="1">Substrate recognition and binding subunit of the essential mitochondrial processing protease (MPP), which cleaves the mitochondrial sequence off newly imported precursors proteins.</text>
</comment>
<dbReference type="Proteomes" id="UP000603453">
    <property type="component" value="Unassembled WGS sequence"/>
</dbReference>
<dbReference type="GO" id="GO:0005759">
    <property type="term" value="C:mitochondrial matrix"/>
    <property type="evidence" value="ECO:0007669"/>
    <property type="project" value="UniProtKB-SubCell"/>
</dbReference>
<evidence type="ECO:0000313" key="14">
    <source>
        <dbReference type="EMBL" id="KAG2195852.1"/>
    </source>
</evidence>
<comment type="similarity">
    <text evidence="3 10">Belongs to the peptidase M16 family.</text>
</comment>
<comment type="caution">
    <text evidence="14">The sequence shown here is derived from an EMBL/GenBank/DDBJ whole genome shotgun (WGS) entry which is preliminary data.</text>
</comment>
<dbReference type="SUPFAM" id="SSF63411">
    <property type="entry name" value="LuxS/MPP-like metallohydrolase"/>
    <property type="match status" value="2"/>
</dbReference>
<evidence type="ECO:0000256" key="1">
    <source>
        <dbReference type="ARBA" id="ARBA00002123"/>
    </source>
</evidence>
<evidence type="ECO:0000256" key="5">
    <source>
        <dbReference type="ARBA" id="ARBA00022946"/>
    </source>
</evidence>
<dbReference type="InterPro" id="IPR001431">
    <property type="entry name" value="Pept_M16_Zn_BS"/>
</dbReference>
<evidence type="ECO:0000259" key="13">
    <source>
        <dbReference type="Pfam" id="PF05193"/>
    </source>
</evidence>
<comment type="subcellular location">
    <subcellularLocation>
        <location evidence="2">Mitochondrion matrix</location>
    </subcellularLocation>
</comment>
<evidence type="ECO:0000259" key="12">
    <source>
        <dbReference type="Pfam" id="PF00675"/>
    </source>
</evidence>
<evidence type="ECO:0000256" key="7">
    <source>
        <dbReference type="ARBA" id="ARBA00030006"/>
    </source>
</evidence>
<organism evidence="14 15">
    <name type="scientific">Mucor saturninus</name>
    <dbReference type="NCBI Taxonomy" id="64648"/>
    <lineage>
        <taxon>Eukaryota</taxon>
        <taxon>Fungi</taxon>
        <taxon>Fungi incertae sedis</taxon>
        <taxon>Mucoromycota</taxon>
        <taxon>Mucoromycotina</taxon>
        <taxon>Mucoromycetes</taxon>
        <taxon>Mucorales</taxon>
        <taxon>Mucorineae</taxon>
        <taxon>Mucoraceae</taxon>
        <taxon>Mucor</taxon>
    </lineage>
</organism>
<evidence type="ECO:0000313" key="15">
    <source>
        <dbReference type="Proteomes" id="UP000603453"/>
    </source>
</evidence>
<dbReference type="FunFam" id="3.30.830.10:FF:000023">
    <property type="entry name" value="Mitochondrial processing peptidase alpha subunit"/>
    <property type="match status" value="1"/>
</dbReference>
<keyword evidence="5" id="KW-0809">Transit peptide</keyword>
<feature type="domain" description="Peptidase M16 N-terminal" evidence="12">
    <location>
        <begin position="67"/>
        <end position="213"/>
    </location>
</feature>
<dbReference type="Gene3D" id="3.30.830.10">
    <property type="entry name" value="Metalloenzyme, LuxS/M16 peptidase-like"/>
    <property type="match status" value="2"/>
</dbReference>
<feature type="domain" description="Peptidase M16 C-terminal" evidence="13">
    <location>
        <begin position="219"/>
        <end position="461"/>
    </location>
</feature>
<keyword evidence="15" id="KW-1185">Reference proteome</keyword>
<evidence type="ECO:0000256" key="2">
    <source>
        <dbReference type="ARBA" id="ARBA00004305"/>
    </source>
</evidence>